<accession>A0A1H8AE74</accession>
<reference evidence="1 2" key="1">
    <citation type="submission" date="2016-10" db="EMBL/GenBank/DDBJ databases">
        <authorList>
            <person name="de Groot N.N."/>
        </authorList>
    </citation>
    <scope>NUCLEOTIDE SEQUENCE [LARGE SCALE GENOMIC DNA]</scope>
    <source>
        <strain evidence="1 2">DSM 46701</strain>
    </source>
</reference>
<dbReference type="Proteomes" id="UP000199695">
    <property type="component" value="Unassembled WGS sequence"/>
</dbReference>
<gene>
    <name evidence="1" type="ORF">SAMN05444955_101102</name>
</gene>
<sequence length="37" mass="4118">MKIIIFHLISDATIEESTKRSGGKIHATYKKPISTDS</sequence>
<protein>
    <submittedName>
        <fullName evidence="1">Uncharacterized protein</fullName>
    </submittedName>
</protein>
<dbReference type="EMBL" id="FOCQ01000001">
    <property type="protein sequence ID" value="SEM69030.1"/>
    <property type="molecule type" value="Genomic_DNA"/>
</dbReference>
<proteinExistence type="predicted"/>
<dbReference type="STRING" id="1173111.SAMN05444955_101102"/>
<keyword evidence="2" id="KW-1185">Reference proteome</keyword>
<evidence type="ECO:0000313" key="1">
    <source>
        <dbReference type="EMBL" id="SEM69030.1"/>
    </source>
</evidence>
<evidence type="ECO:0000313" key="2">
    <source>
        <dbReference type="Proteomes" id="UP000199695"/>
    </source>
</evidence>
<organism evidence="1 2">
    <name type="scientific">Lihuaxuella thermophila</name>
    <dbReference type="NCBI Taxonomy" id="1173111"/>
    <lineage>
        <taxon>Bacteria</taxon>
        <taxon>Bacillati</taxon>
        <taxon>Bacillota</taxon>
        <taxon>Bacilli</taxon>
        <taxon>Bacillales</taxon>
        <taxon>Thermoactinomycetaceae</taxon>
        <taxon>Lihuaxuella</taxon>
    </lineage>
</organism>
<dbReference type="AlphaFoldDB" id="A0A1H8AE74"/>
<name>A0A1H8AE74_9BACL</name>